<evidence type="ECO:0000313" key="3">
    <source>
        <dbReference type="Proteomes" id="UP000077755"/>
    </source>
</evidence>
<feature type="coiled-coil region" evidence="1">
    <location>
        <begin position="142"/>
        <end position="227"/>
    </location>
</feature>
<sequence>MSAAQSIVHKFSIKKYSPEPGFQTFLFNPISETWIRRNGDKSSCITNRNIRYSVWQHDVKLKRNFVVCSNGVPPESSASSGGLPGGIPGSWKSWLLGIVVTVIIPLMTNKWGAILTWTSKNEDSTLFTKLNKKKIESAVQTVEDMVEAVEEIAEKVDKFTENIADDLPEGKLKETLEKIENVAERVAQDADRLDDMIDKVQEAEDKLEAYIEEEQNKSAAKKEQEKKS</sequence>
<accession>A0AAF1AZI1</accession>
<keyword evidence="3" id="KW-1185">Reference proteome</keyword>
<dbReference type="AlphaFoldDB" id="A0AAF1AZI1"/>
<evidence type="ECO:0000313" key="2">
    <source>
        <dbReference type="EMBL" id="WOG98882.1"/>
    </source>
</evidence>
<dbReference type="EMBL" id="CP093346">
    <property type="protein sequence ID" value="WOG98882.1"/>
    <property type="molecule type" value="Genomic_DNA"/>
</dbReference>
<gene>
    <name evidence="2" type="ORF">DCAR_0418228</name>
</gene>
<keyword evidence="1" id="KW-0175">Coiled coil</keyword>
<reference evidence="2" key="1">
    <citation type="journal article" date="2016" name="Nat. Genet.">
        <title>A high-quality carrot genome assembly provides new insights into carotenoid accumulation and asterid genome evolution.</title>
        <authorList>
            <person name="Iorizzo M."/>
            <person name="Ellison S."/>
            <person name="Senalik D."/>
            <person name="Zeng P."/>
            <person name="Satapoomin P."/>
            <person name="Huang J."/>
            <person name="Bowman M."/>
            <person name="Iovene M."/>
            <person name="Sanseverino W."/>
            <person name="Cavagnaro P."/>
            <person name="Yildiz M."/>
            <person name="Macko-Podgorni A."/>
            <person name="Moranska E."/>
            <person name="Grzebelus E."/>
            <person name="Grzebelus D."/>
            <person name="Ashrafi H."/>
            <person name="Zheng Z."/>
            <person name="Cheng S."/>
            <person name="Spooner D."/>
            <person name="Van Deynze A."/>
            <person name="Simon P."/>
        </authorList>
    </citation>
    <scope>NUCLEOTIDE SEQUENCE</scope>
    <source>
        <tissue evidence="2">Leaf</tissue>
    </source>
</reference>
<proteinExistence type="predicted"/>
<protein>
    <submittedName>
        <fullName evidence="2">Uncharacterized protein</fullName>
    </submittedName>
</protein>
<reference evidence="2" key="2">
    <citation type="submission" date="2022-03" db="EMBL/GenBank/DDBJ databases">
        <title>Draft title - Genomic analysis of global carrot germplasm unveils the trajectory of domestication and the origin of high carotenoid orange carrot.</title>
        <authorList>
            <person name="Iorizzo M."/>
            <person name="Ellison S."/>
            <person name="Senalik D."/>
            <person name="Macko-Podgorni A."/>
            <person name="Grzebelus D."/>
            <person name="Bostan H."/>
            <person name="Rolling W."/>
            <person name="Curaba J."/>
            <person name="Simon P."/>
        </authorList>
    </citation>
    <scope>NUCLEOTIDE SEQUENCE</scope>
    <source>
        <tissue evidence="2">Leaf</tissue>
    </source>
</reference>
<dbReference type="Proteomes" id="UP000077755">
    <property type="component" value="Chromosome 4"/>
</dbReference>
<evidence type="ECO:0000256" key="1">
    <source>
        <dbReference type="SAM" id="Coils"/>
    </source>
</evidence>
<dbReference type="PANTHER" id="PTHR33735">
    <property type="entry name" value="EXPRESSED PROTEIN"/>
    <property type="match status" value="1"/>
</dbReference>
<name>A0AAF1AZI1_DAUCS</name>
<organism evidence="2 3">
    <name type="scientific">Daucus carota subsp. sativus</name>
    <name type="common">Carrot</name>
    <dbReference type="NCBI Taxonomy" id="79200"/>
    <lineage>
        <taxon>Eukaryota</taxon>
        <taxon>Viridiplantae</taxon>
        <taxon>Streptophyta</taxon>
        <taxon>Embryophyta</taxon>
        <taxon>Tracheophyta</taxon>
        <taxon>Spermatophyta</taxon>
        <taxon>Magnoliopsida</taxon>
        <taxon>eudicotyledons</taxon>
        <taxon>Gunneridae</taxon>
        <taxon>Pentapetalae</taxon>
        <taxon>asterids</taxon>
        <taxon>campanulids</taxon>
        <taxon>Apiales</taxon>
        <taxon>Apiaceae</taxon>
        <taxon>Apioideae</taxon>
        <taxon>Scandiceae</taxon>
        <taxon>Daucinae</taxon>
        <taxon>Daucus</taxon>
        <taxon>Daucus sect. Daucus</taxon>
    </lineage>
</organism>
<dbReference type="PANTHER" id="PTHR33735:SF14">
    <property type="entry name" value="PHAGE CAPSID SCAFFOLDING PROTEIN (GPO) SERINE PEPTIDASE"/>
    <property type="match status" value="1"/>
</dbReference>